<dbReference type="Pfam" id="PF00903">
    <property type="entry name" value="Glyoxalase"/>
    <property type="match status" value="1"/>
</dbReference>
<evidence type="ECO:0000259" key="1">
    <source>
        <dbReference type="PROSITE" id="PS51819"/>
    </source>
</evidence>
<dbReference type="InterPro" id="IPR004360">
    <property type="entry name" value="Glyas_Fos-R_dOase_dom"/>
</dbReference>
<dbReference type="Proteomes" id="UP000470470">
    <property type="component" value="Unassembled WGS sequence"/>
</dbReference>
<reference evidence="2 3" key="1">
    <citation type="submission" date="2020-02" db="EMBL/GenBank/DDBJ databases">
        <title>The whole genome sequence of CPCC 205119.</title>
        <authorList>
            <person name="Jiang Z."/>
        </authorList>
    </citation>
    <scope>NUCLEOTIDE SEQUENCE [LARGE SCALE GENOMIC DNA]</scope>
    <source>
        <strain evidence="2 3">CPCC 205119</strain>
    </source>
</reference>
<evidence type="ECO:0000313" key="2">
    <source>
        <dbReference type="EMBL" id="NEL53854.1"/>
    </source>
</evidence>
<dbReference type="InterPro" id="IPR029068">
    <property type="entry name" value="Glyas_Bleomycin-R_OHBP_Dase"/>
</dbReference>
<name>A0A7K3WBV0_9ACTN</name>
<dbReference type="SUPFAM" id="SSF54593">
    <property type="entry name" value="Glyoxalase/Bleomycin resistance protein/Dihydroxybiphenyl dioxygenase"/>
    <property type="match status" value="1"/>
</dbReference>
<comment type="caution">
    <text evidence="2">The sequence shown here is derived from an EMBL/GenBank/DDBJ whole genome shotgun (WGS) entry which is preliminary data.</text>
</comment>
<organism evidence="2 3">
    <name type="scientific">Goekera deserti</name>
    <dbReference type="NCBI Taxonomy" id="2497753"/>
    <lineage>
        <taxon>Bacteria</taxon>
        <taxon>Bacillati</taxon>
        <taxon>Actinomycetota</taxon>
        <taxon>Actinomycetes</taxon>
        <taxon>Geodermatophilales</taxon>
        <taxon>Geodermatophilaceae</taxon>
        <taxon>Goekera</taxon>
    </lineage>
</organism>
<feature type="domain" description="VOC" evidence="1">
    <location>
        <begin position="1"/>
        <end position="110"/>
    </location>
</feature>
<proteinExistence type="predicted"/>
<keyword evidence="3" id="KW-1185">Reference proteome</keyword>
<accession>A0A7K3WBV0</accession>
<dbReference type="PROSITE" id="PS51819">
    <property type="entry name" value="VOC"/>
    <property type="match status" value="1"/>
</dbReference>
<sequence>MKLMPIRYCSDVAASARFYRALGLDGGPVSRPGEWAELPAATGMLALHHAGGESPAGSCELAFECDEPLEAVADRLRAAGFTPDGVVDESFGRSLRVADPDGVWVQVNEHDRDLYT</sequence>
<protein>
    <submittedName>
        <fullName evidence="2">VOC family protein</fullName>
    </submittedName>
</protein>
<evidence type="ECO:0000313" key="3">
    <source>
        <dbReference type="Proteomes" id="UP000470470"/>
    </source>
</evidence>
<dbReference type="EMBL" id="JAAGWK010000010">
    <property type="protein sequence ID" value="NEL53854.1"/>
    <property type="molecule type" value="Genomic_DNA"/>
</dbReference>
<dbReference type="InterPro" id="IPR037523">
    <property type="entry name" value="VOC_core"/>
</dbReference>
<dbReference type="AlphaFoldDB" id="A0A7K3WBV0"/>
<gene>
    <name evidence="2" type="ORF">G1H19_07560</name>
</gene>
<dbReference type="Gene3D" id="3.10.180.10">
    <property type="entry name" value="2,3-Dihydroxybiphenyl 1,2-Dioxygenase, domain 1"/>
    <property type="match status" value="1"/>
</dbReference>